<dbReference type="InterPro" id="IPR002711">
    <property type="entry name" value="HNH"/>
</dbReference>
<dbReference type="OrthoDB" id="5124189at2"/>
<evidence type="ECO:0000313" key="4">
    <source>
        <dbReference type="Proteomes" id="UP000019150"/>
    </source>
</evidence>
<dbReference type="KEGG" id="nno:NONO_c59910"/>
<dbReference type="AlphaFoldDB" id="W5TND0"/>
<dbReference type="EMBL" id="CP006850">
    <property type="protein sequence ID" value="AHH20767.1"/>
    <property type="molecule type" value="Genomic_DNA"/>
</dbReference>
<dbReference type="eggNOG" id="COG1403">
    <property type="taxonomic scope" value="Bacteria"/>
</dbReference>
<dbReference type="Proteomes" id="UP000019150">
    <property type="component" value="Chromosome"/>
</dbReference>
<protein>
    <recommendedName>
        <fullName evidence="2">HNH nuclease domain-containing protein</fullName>
    </recommendedName>
</protein>
<accession>W5TND0</accession>
<proteinExistence type="predicted"/>
<evidence type="ECO:0000256" key="1">
    <source>
        <dbReference type="SAM" id="MobiDB-lite"/>
    </source>
</evidence>
<dbReference type="InterPro" id="IPR003615">
    <property type="entry name" value="HNH_nuc"/>
</dbReference>
<organism evidence="3 4">
    <name type="scientific">Nocardia nova SH22a</name>
    <dbReference type="NCBI Taxonomy" id="1415166"/>
    <lineage>
        <taxon>Bacteria</taxon>
        <taxon>Bacillati</taxon>
        <taxon>Actinomycetota</taxon>
        <taxon>Actinomycetes</taxon>
        <taxon>Mycobacteriales</taxon>
        <taxon>Nocardiaceae</taxon>
        <taxon>Nocardia</taxon>
    </lineage>
</organism>
<dbReference type="SMART" id="SM00507">
    <property type="entry name" value="HNHc"/>
    <property type="match status" value="1"/>
</dbReference>
<feature type="region of interest" description="Disordered" evidence="1">
    <location>
        <begin position="51"/>
        <end position="76"/>
    </location>
</feature>
<dbReference type="STRING" id="1415166.NONO_c59910"/>
<gene>
    <name evidence="3" type="ORF">NONO_c59910</name>
</gene>
<evidence type="ECO:0000259" key="2">
    <source>
        <dbReference type="SMART" id="SM00507"/>
    </source>
</evidence>
<reference evidence="3 4" key="1">
    <citation type="journal article" date="2014" name="Appl. Environ. Microbiol.">
        <title>Insights into the Microbial Degradation of Rubber and Gutta-Percha by Analysis of the Complete Genome of Nocardia nova SH22a.</title>
        <authorList>
            <person name="Luo Q."/>
            <person name="Hiessl S."/>
            <person name="Poehlein A."/>
            <person name="Daniel R."/>
            <person name="Steinbuchel A."/>
        </authorList>
    </citation>
    <scope>NUCLEOTIDE SEQUENCE [LARGE SCALE GENOMIC DNA]</scope>
    <source>
        <strain evidence="3">SH22a</strain>
    </source>
</reference>
<name>W5TND0_9NOCA</name>
<sequence>MSVHPTPSNLAREFIRRAVPKPGPRKRRPRNTGAARSVIAMVRARASGRCERCAGPVPPDTDVHHRIPRGMGGSRNDSRINLPSNLVVLCSDCHRWIESYRTEAYVDGWLVHRTAEPNATPIESALHGLVLLDDSGGIAQIGGAP</sequence>
<dbReference type="HOGENOM" id="CLU_1935840_0_0_11"/>
<dbReference type="Gene3D" id="1.10.30.50">
    <property type="match status" value="1"/>
</dbReference>
<keyword evidence="4" id="KW-1185">Reference proteome</keyword>
<dbReference type="Pfam" id="PF01844">
    <property type="entry name" value="HNH"/>
    <property type="match status" value="1"/>
</dbReference>
<feature type="domain" description="HNH nuclease" evidence="2">
    <location>
        <begin position="37"/>
        <end position="95"/>
    </location>
</feature>
<dbReference type="GO" id="GO:0004519">
    <property type="term" value="F:endonuclease activity"/>
    <property type="evidence" value="ECO:0007669"/>
    <property type="project" value="InterPro"/>
</dbReference>
<dbReference type="GO" id="GO:0003676">
    <property type="term" value="F:nucleic acid binding"/>
    <property type="evidence" value="ECO:0007669"/>
    <property type="project" value="InterPro"/>
</dbReference>
<dbReference type="GO" id="GO:0008270">
    <property type="term" value="F:zinc ion binding"/>
    <property type="evidence" value="ECO:0007669"/>
    <property type="project" value="InterPro"/>
</dbReference>
<evidence type="ECO:0000313" key="3">
    <source>
        <dbReference type="EMBL" id="AHH20767.1"/>
    </source>
</evidence>
<dbReference type="PATRIC" id="fig|1415166.3.peg.6170"/>
<dbReference type="CDD" id="cd00085">
    <property type="entry name" value="HNHc"/>
    <property type="match status" value="1"/>
</dbReference>
<dbReference type="RefSeq" id="WP_025352118.1">
    <property type="nucleotide sequence ID" value="NZ_CP006850.1"/>
</dbReference>